<organism evidence="1 2">
    <name type="scientific">Paenibacillus mesotrionivorans</name>
    <dbReference type="NCBI Taxonomy" id="3160968"/>
    <lineage>
        <taxon>Bacteria</taxon>
        <taxon>Bacillati</taxon>
        <taxon>Bacillota</taxon>
        <taxon>Bacilli</taxon>
        <taxon>Bacillales</taxon>
        <taxon>Paenibacillaceae</taxon>
        <taxon>Paenibacillus</taxon>
    </lineage>
</organism>
<dbReference type="EMBL" id="JBJURJ010000001">
    <property type="protein sequence ID" value="MFM9326981.1"/>
    <property type="molecule type" value="Genomic_DNA"/>
</dbReference>
<name>A0ACC7NSG9_9BACL</name>
<sequence>MMKRIAKKWTSIMVVLTVIMGLVSSVFPAPFVKALADTQSPTAPANPGSIWRTLDSIHLVWTPSTDDVGVVAYDIYDGGTLVGSTSNGSPHYWVNGLAGGGTHTFTVKARDAAGNTSAASQAYLLVNGALDRAGWSVSASHKTTEAKLAVDHLSSTRWTSGTAQSAGMWFQIDTGAAPKTYSKLVLEGGGDYIRKYSVAVSADGSTWGAPVATGTGTASLLTIEFPAQTARYIRITANAANGNYWSINDLNLFGEWSPDNVPPSAPAGLQASAVYDTEVQLSWTPSTDNSAVYGYDIYSGAQWMGFSQTNSVKIPGLAAGSNYSFTVTALDAAGNSSPAGTPLQVTTTGALNRTLWTAKASAGDGSAKQGIDASTSTRWTSGSAQTSGMWYQVDTGPGDKTYNKLVMDGGGDYPRKYEIRVSHDGTSWSEPVAAGTGSTSRITVTFPEQTAKFVRVVLTGSAGVYWSINDLNLYGTAAPDNELPSKPTGLAAANVLDTQLDLTWNTATDNIAVMGYNLYSGNQLVTYTTGTSWQLTGLSPATAYSFRVEAVDLAGNRSAPSDALQVVTQDVIPAPLIARYEMEPDAQNASLLTDSSGLGLSGAITAPASFVDGRTGGGKALSLTGANQAKVANTGLLDKISNEMTISAWIKPQDLNSYQPIVSKRDANWKGTTFYLGLEGNKLRFGYDYGEKWNIWTFTSPDIQAGQWFHVAVTFKEGTGVKFYVNGTLIGSVNGSAVNPGALPNDVDMLIGTEWHYDSSLRAMIQYSYRGLLDSLRIYGAALTYDQIQADKNGTIATRVAVASDFDVPEKYATFRLERFDMPLGLVTGSSTNAKTRQLAARVDGPDGVDWPAITLTIPQPAGPAKTVQPFAAGAEYKTEIWLQQSPNNMPTLRQPYDNVLNPGNHWVRGLYWRWGQTFMYTTDPTARTWGWDHSLWVFPVKIASSAAGSVKNVVLKSEGAEIYNSGNKTYNSLTLLLPQNEKGKPYELWVDGRGPVSFDVGLKEIEPGNPKDEPLAIDLQLPGSGPAITVKALEKPDTFPNQAKWNEDVTALSAAKPVTPSYTPASSSLKSRVGLEVPRSPLGVNFVYLPHGMSAGGFFHSEHPENAASYQNIGSPADYAAYVADTGYDRVFEYANFSANSPESNNHDKVAKELADRGVQFGLIPMTDLNYFDLRSQNLPFYTTYLPDYHQPLYRILQLGLQRLGVYPNLAGVSLGADNAGYAQYWDWAPPHPNRPWGRAYEQFRALDGQSLITPIAPSLQGSYNPKAHEQFADNTKSFTDYITRYNETFRNYGYFAQAVKAVDPSLAMTTGSFGSSPGVGARGGWNWATIPGKEMHEEIPVQSAYDWNELDTSKPLHQVALLDRLKSYNPVKPTWSLQDDFSLFFGKADREKTYAMTLTRGIQSIGTNSLPNDKGSLAKPQMIAEQKELYQWIHKYGGAYAITEPEPSVGILYVNEQALLRAGYAPDNAGSAPTEQGLLNASHEGKVTEALFMTHAAGWPSKVITPEELKRGLPSSVKTILLTGLNQYDDSWHWYDGITAELAAFVDNGGTILRDAESVSPVQSVASGMNIRAYTIQSHTDQTQLLLSRNAENISILRSLMAAKEQPVAASASSTVWAVPTRAGDTRYVTVLNELHRTDSGNEQHLVGQTGEISWNTSRPIYDVRLGRKVTEAEASQVDLQSHGFQWYALPPAEVTAPEISLTAGESGYYEASAVIANPDPMTGIPLEWTITAADGSNPATVYSATGLNARLPVKATDAGSYTVTVKELLSGLAVNVPLTVAPQPAAAAGNVTMDRDEQVHAFAARTDKPLTIALTAGQNADPAIVAQASRLVQYYTAKGRSAALGLAEPGGVVRSLQEYKTYLAYPQWKTEESDLVLMGSSSTNVLILDQARGFLLPEQGTGLSAGKAEISYTNSPFVGEYDVLNIVANDAAGITAAVDALTMLPEPKPQAPKLLQATLRTASSIGLSWSGEASGYTVERRYNGNPVWETAGITSQGQTIFTDSGLLPDSLYTYRIRATGTTGASAPSEEARMYTSGGAGEGALLKAPTNLAAVGQRETEIDLVWTASPSAGGIAGYEIYADGARVNPLEVTGTAYTVTGLNPGVSYVFTVRAKDTAGSLSAASSGLTASTLPGALSREGWTATASHNSAGAVRGVDASASTRWDTGANQAAGQYYQVDLGRTAVFNKLVLDASGSSGDFPRAYAVTVSADGNTWSAPVATGSGAAVTTVTFAEQQARYVRVTLTGGISRYWSIHDLALFNQDTEAPAAPGQVEIVKITSNSADLVWQPSQDNLAVSGYDVYANGSKLNSVIVTGTSYTAIGLTPATVYTFTVKAKDLAGNVSADSPAATAKTMDAPLNRTGWTAVASPNSSQAALALDGNSSTLWSTVTGQTYGNYFELHLGAEQSFNQVVLDSGTHSGEYPVSYQLYVSGDGVNWGNPIAGGEGAPVTVISFPYAAAAYMKIVQTGASSTPWTIDEIHLYRTDNEAPSIPTGLTASAITETTARLAWQPSVDNGEVAGYRIFNGTEPYGAQLVTGTTHTLEGLVPATQYTFHVVAVDTAGNVSPLSGPVSFTTKEPYLDRTGWTATASHNSWSAGRALDGNASTRWDTVSNQVYGQYFQIDMQASQTVNKLVLDASGSSSDFPRGYSVYVSQDGVEWGQPVASGTGSAVTTVTFPDQTARFIRIVQTGAVARYWSIHEVYVYYIQP</sequence>
<comment type="caution">
    <text evidence="1">The sequence shown here is derived from an EMBL/GenBank/DDBJ whole genome shotgun (WGS) entry which is preliminary data.</text>
</comment>
<gene>
    <name evidence="1" type="ORF">ACI1P1_01595</name>
</gene>
<accession>A0ACC7NSG9</accession>
<dbReference type="Proteomes" id="UP001631969">
    <property type="component" value="Unassembled WGS sequence"/>
</dbReference>
<evidence type="ECO:0000313" key="1">
    <source>
        <dbReference type="EMBL" id="MFM9326981.1"/>
    </source>
</evidence>
<reference evidence="1" key="1">
    <citation type="submission" date="2024-12" db="EMBL/GenBank/DDBJ databases">
        <authorList>
            <person name="Wu N."/>
        </authorList>
    </citation>
    <scope>NUCLEOTIDE SEQUENCE</scope>
    <source>
        <strain evidence="1">P15</strain>
    </source>
</reference>
<keyword evidence="2" id="KW-1185">Reference proteome</keyword>
<protein>
    <submittedName>
        <fullName evidence="1">Discoidin domain-containing protein</fullName>
    </submittedName>
</protein>
<proteinExistence type="predicted"/>
<evidence type="ECO:0000313" key="2">
    <source>
        <dbReference type="Proteomes" id="UP001631969"/>
    </source>
</evidence>